<dbReference type="InterPro" id="IPR013785">
    <property type="entry name" value="Aldolase_TIM"/>
</dbReference>
<dbReference type="SUPFAM" id="SSF51366">
    <property type="entry name" value="Ribulose-phoshate binding barrel"/>
    <property type="match status" value="1"/>
</dbReference>
<feature type="active site" description="Proton acceptor" evidence="10">
    <location>
        <position position="46"/>
    </location>
</feature>
<dbReference type="EMBL" id="FXUG01000001">
    <property type="protein sequence ID" value="SMP40781.1"/>
    <property type="molecule type" value="Genomic_DNA"/>
</dbReference>
<dbReference type="PROSITE" id="PS01085">
    <property type="entry name" value="RIBUL_P_3_EPIMER_1"/>
    <property type="match status" value="1"/>
</dbReference>
<sequence length="252" mass="26608">MSRAKLDVIRDARPSILPSLLQCDFGNLQGEVERLAAAGTQVLHLDVMDGHFVPNLSFGMPIVEGLRRHTDMPLDVHLMISDPVAYAKPMVDAGADLLTFHVEAMRGKDAAETKGRIENAVGQIRDLGVGVGLAINPSTPMNELGGHVALVDLVLVMSVEAGFGGQQFNPVSLTRIQEIRAAFPNVMIEIDGGIKASNIGAARQAGCDLFVVGSAITDRSDYGEAIVELNEAMLAGAQPAGTQGTPSEGESR</sequence>
<dbReference type="EC" id="5.1.3.1" evidence="7 10"/>
<evidence type="ECO:0000256" key="10">
    <source>
        <dbReference type="HAMAP-Rule" id="MF_02227"/>
    </source>
</evidence>
<evidence type="ECO:0000256" key="2">
    <source>
        <dbReference type="ARBA" id="ARBA00001936"/>
    </source>
</evidence>
<dbReference type="RefSeq" id="WP_283430724.1">
    <property type="nucleotide sequence ID" value="NZ_CAWLDM010000001.1"/>
</dbReference>
<dbReference type="InterPro" id="IPR000056">
    <property type="entry name" value="Ribul_P_3_epim-like"/>
</dbReference>
<gene>
    <name evidence="10" type="primary">rpe</name>
    <name evidence="11" type="ORF">SAMN06265222_101494</name>
</gene>
<feature type="binding site" evidence="10">
    <location>
        <position position="46"/>
    </location>
    <ligand>
        <name>a divalent metal cation</name>
        <dbReference type="ChEBI" id="CHEBI:60240"/>
    </ligand>
</feature>
<comment type="catalytic activity">
    <reaction evidence="1 10">
        <text>D-ribulose 5-phosphate = D-xylulose 5-phosphate</text>
        <dbReference type="Rhea" id="RHEA:13677"/>
        <dbReference type="ChEBI" id="CHEBI:57737"/>
        <dbReference type="ChEBI" id="CHEBI:58121"/>
        <dbReference type="EC" id="5.1.3.1"/>
    </reaction>
</comment>
<feature type="binding site" evidence="10">
    <location>
        <begin position="162"/>
        <end position="165"/>
    </location>
    <ligand>
        <name>substrate</name>
    </ligand>
</feature>
<evidence type="ECO:0000256" key="4">
    <source>
        <dbReference type="ARBA" id="ARBA00001947"/>
    </source>
</evidence>
<keyword evidence="8 10" id="KW-0479">Metal-binding</keyword>
<comment type="cofactor">
    <cofactor evidence="4">
        <name>Zn(2+)</name>
        <dbReference type="ChEBI" id="CHEBI:29105"/>
    </cofactor>
</comment>
<dbReference type="Proteomes" id="UP001158067">
    <property type="component" value="Unassembled WGS sequence"/>
</dbReference>
<evidence type="ECO:0000313" key="11">
    <source>
        <dbReference type="EMBL" id="SMP40781.1"/>
    </source>
</evidence>
<evidence type="ECO:0000256" key="6">
    <source>
        <dbReference type="ARBA" id="ARBA00009541"/>
    </source>
</evidence>
<dbReference type="Pfam" id="PF00834">
    <property type="entry name" value="Ribul_P_3_epim"/>
    <property type="match status" value="1"/>
</dbReference>
<feature type="binding site" evidence="10">
    <location>
        <position position="44"/>
    </location>
    <ligand>
        <name>a divalent metal cation</name>
        <dbReference type="ChEBI" id="CHEBI:60240"/>
    </ligand>
</feature>
<evidence type="ECO:0000313" key="12">
    <source>
        <dbReference type="Proteomes" id="UP001158067"/>
    </source>
</evidence>
<comment type="pathway">
    <text evidence="10">Carbohydrate degradation.</text>
</comment>
<evidence type="ECO:0000256" key="7">
    <source>
        <dbReference type="ARBA" id="ARBA00013188"/>
    </source>
</evidence>
<dbReference type="Gene3D" id="3.20.20.70">
    <property type="entry name" value="Aldolase class I"/>
    <property type="match status" value="1"/>
</dbReference>
<feature type="binding site" evidence="10">
    <location>
        <position position="77"/>
    </location>
    <ligand>
        <name>a divalent metal cation</name>
        <dbReference type="ChEBI" id="CHEBI:60240"/>
    </ligand>
</feature>
<proteinExistence type="inferred from homology"/>
<comment type="cofactor">
    <cofactor evidence="10">
        <name>a divalent metal cation</name>
        <dbReference type="ChEBI" id="CHEBI:60240"/>
    </cofactor>
    <text evidence="10">Binds 1 divalent metal cation per subunit.</text>
</comment>
<dbReference type="PANTHER" id="PTHR11749">
    <property type="entry name" value="RIBULOSE-5-PHOSPHATE-3-EPIMERASE"/>
    <property type="match status" value="1"/>
</dbReference>
<keyword evidence="9 10" id="KW-0413">Isomerase</keyword>
<dbReference type="CDD" id="cd00429">
    <property type="entry name" value="RPE"/>
    <property type="match status" value="1"/>
</dbReference>
<comment type="cofactor">
    <cofactor evidence="3">
        <name>Co(2+)</name>
        <dbReference type="ChEBI" id="CHEBI:48828"/>
    </cofactor>
</comment>
<evidence type="ECO:0000256" key="8">
    <source>
        <dbReference type="ARBA" id="ARBA00022723"/>
    </source>
</evidence>
<reference evidence="11 12" key="1">
    <citation type="submission" date="2017-05" db="EMBL/GenBank/DDBJ databases">
        <authorList>
            <person name="Varghese N."/>
            <person name="Submissions S."/>
        </authorList>
    </citation>
    <scope>NUCLEOTIDE SEQUENCE [LARGE SCALE GENOMIC DNA]</scope>
    <source>
        <strain evidence="11 12">DSM 25457</strain>
    </source>
</reference>
<dbReference type="InterPro" id="IPR011060">
    <property type="entry name" value="RibuloseP-bd_barrel"/>
</dbReference>
<comment type="caution">
    <text evidence="11">The sequence shown here is derived from an EMBL/GenBank/DDBJ whole genome shotgun (WGS) entry which is preliminary data.</text>
</comment>
<accession>A0ABY1PRY2</accession>
<dbReference type="HAMAP" id="MF_02227">
    <property type="entry name" value="RPE"/>
    <property type="match status" value="1"/>
</dbReference>
<evidence type="ECO:0000256" key="9">
    <source>
        <dbReference type="ARBA" id="ARBA00023235"/>
    </source>
</evidence>
<feature type="binding site" evidence="10">
    <location>
        <begin position="191"/>
        <end position="193"/>
    </location>
    <ligand>
        <name>substrate</name>
    </ligand>
</feature>
<feature type="binding site" evidence="10">
    <location>
        <position position="77"/>
    </location>
    <ligand>
        <name>substrate</name>
    </ligand>
</feature>
<dbReference type="InterPro" id="IPR026019">
    <property type="entry name" value="Ribul_P_3_epim"/>
</dbReference>
<feature type="binding site" evidence="10">
    <location>
        <position position="191"/>
    </location>
    <ligand>
        <name>a divalent metal cation</name>
        <dbReference type="ChEBI" id="CHEBI:60240"/>
    </ligand>
</feature>
<feature type="binding site" evidence="10">
    <location>
        <position position="19"/>
    </location>
    <ligand>
        <name>substrate</name>
    </ligand>
</feature>
<name>A0ABY1PRY2_9BACT</name>
<keyword evidence="12" id="KW-1185">Reference proteome</keyword>
<comment type="cofactor">
    <cofactor evidence="2">
        <name>Mn(2+)</name>
        <dbReference type="ChEBI" id="CHEBI:29035"/>
    </cofactor>
</comment>
<dbReference type="NCBIfam" id="TIGR01163">
    <property type="entry name" value="rpe"/>
    <property type="match status" value="1"/>
</dbReference>
<protein>
    <recommendedName>
        <fullName evidence="7 10">Ribulose-phosphate 3-epimerase</fullName>
        <ecNumber evidence="7 10">5.1.3.1</ecNumber>
    </recommendedName>
</protein>
<organism evidence="11 12">
    <name type="scientific">Neorhodopirellula lusitana</name>
    <dbReference type="NCBI Taxonomy" id="445327"/>
    <lineage>
        <taxon>Bacteria</taxon>
        <taxon>Pseudomonadati</taxon>
        <taxon>Planctomycetota</taxon>
        <taxon>Planctomycetia</taxon>
        <taxon>Pirellulales</taxon>
        <taxon>Pirellulaceae</taxon>
        <taxon>Neorhodopirellula</taxon>
    </lineage>
</organism>
<keyword evidence="10" id="KW-0119">Carbohydrate metabolism</keyword>
<evidence type="ECO:0000256" key="5">
    <source>
        <dbReference type="ARBA" id="ARBA00001954"/>
    </source>
</evidence>
<dbReference type="NCBIfam" id="NF004076">
    <property type="entry name" value="PRK05581.1-4"/>
    <property type="match status" value="1"/>
</dbReference>
<evidence type="ECO:0000256" key="1">
    <source>
        <dbReference type="ARBA" id="ARBA00001782"/>
    </source>
</evidence>
<feature type="active site" description="Proton donor" evidence="10">
    <location>
        <position position="191"/>
    </location>
</feature>
<comment type="similarity">
    <text evidence="6 10">Belongs to the ribulose-phosphate 3-epimerase family.</text>
</comment>
<comment type="function">
    <text evidence="10">Catalyzes the reversible epimerization of D-ribulose 5-phosphate to D-xylulose 5-phosphate.</text>
</comment>
<comment type="cofactor">
    <cofactor evidence="5">
        <name>Fe(2+)</name>
        <dbReference type="ChEBI" id="CHEBI:29033"/>
    </cofactor>
</comment>
<feature type="binding site" evidence="10">
    <location>
        <begin position="213"/>
        <end position="214"/>
    </location>
    <ligand>
        <name>substrate</name>
    </ligand>
</feature>
<evidence type="ECO:0000256" key="3">
    <source>
        <dbReference type="ARBA" id="ARBA00001941"/>
    </source>
</evidence>